<dbReference type="CDD" id="cd06170">
    <property type="entry name" value="LuxR_C_like"/>
    <property type="match status" value="1"/>
</dbReference>
<dbReference type="Pfam" id="PF13191">
    <property type="entry name" value="AAA_16"/>
    <property type="match status" value="1"/>
</dbReference>
<dbReference type="SMART" id="SM00421">
    <property type="entry name" value="HTH_LUXR"/>
    <property type="match status" value="1"/>
</dbReference>
<evidence type="ECO:0000313" key="5">
    <source>
        <dbReference type="EMBL" id="SHG21697.1"/>
    </source>
</evidence>
<dbReference type="PROSITE" id="PS50043">
    <property type="entry name" value="HTH_LUXR_2"/>
    <property type="match status" value="1"/>
</dbReference>
<evidence type="ECO:0000259" key="4">
    <source>
        <dbReference type="PROSITE" id="PS50043"/>
    </source>
</evidence>
<evidence type="ECO:0000313" key="6">
    <source>
        <dbReference type="Proteomes" id="UP000184501"/>
    </source>
</evidence>
<dbReference type="InterPro" id="IPR003593">
    <property type="entry name" value="AAA+_ATPase"/>
</dbReference>
<dbReference type="Proteomes" id="UP000184501">
    <property type="component" value="Unassembled WGS sequence"/>
</dbReference>
<feature type="region of interest" description="Disordered" evidence="3">
    <location>
        <begin position="850"/>
        <end position="891"/>
    </location>
</feature>
<dbReference type="EMBL" id="FQVN01000007">
    <property type="protein sequence ID" value="SHG21697.1"/>
    <property type="molecule type" value="Genomic_DNA"/>
</dbReference>
<proteinExistence type="predicted"/>
<keyword evidence="2" id="KW-0067">ATP-binding</keyword>
<feature type="domain" description="HTH luxR-type" evidence="4">
    <location>
        <begin position="793"/>
        <end position="858"/>
    </location>
</feature>
<keyword evidence="1" id="KW-0547">Nucleotide-binding</keyword>
<dbReference type="InterPro" id="IPR027417">
    <property type="entry name" value="P-loop_NTPase"/>
</dbReference>
<dbReference type="AlphaFoldDB" id="A0A1M5I0L9"/>
<dbReference type="Pfam" id="PF00196">
    <property type="entry name" value="GerE"/>
    <property type="match status" value="1"/>
</dbReference>
<dbReference type="GO" id="GO:0004016">
    <property type="term" value="F:adenylate cyclase activity"/>
    <property type="evidence" value="ECO:0007669"/>
    <property type="project" value="TreeGrafter"/>
</dbReference>
<dbReference type="SUPFAM" id="SSF46894">
    <property type="entry name" value="C-terminal effector domain of the bipartite response regulators"/>
    <property type="match status" value="1"/>
</dbReference>
<dbReference type="SMART" id="SM00382">
    <property type="entry name" value="AAA"/>
    <property type="match status" value="1"/>
</dbReference>
<keyword evidence="6" id="KW-1185">Reference proteome</keyword>
<dbReference type="STRING" id="2017.SAMN05444320_10741"/>
<dbReference type="Gene3D" id="3.40.50.300">
    <property type="entry name" value="P-loop containing nucleotide triphosphate hydrolases"/>
    <property type="match status" value="1"/>
</dbReference>
<dbReference type="GO" id="GO:0005737">
    <property type="term" value="C:cytoplasm"/>
    <property type="evidence" value="ECO:0007669"/>
    <property type="project" value="TreeGrafter"/>
</dbReference>
<dbReference type="PROSITE" id="PS00622">
    <property type="entry name" value="HTH_LUXR_1"/>
    <property type="match status" value="1"/>
</dbReference>
<evidence type="ECO:0000256" key="2">
    <source>
        <dbReference type="ARBA" id="ARBA00022840"/>
    </source>
</evidence>
<dbReference type="SUPFAM" id="SSF52540">
    <property type="entry name" value="P-loop containing nucleoside triphosphate hydrolases"/>
    <property type="match status" value="1"/>
</dbReference>
<gene>
    <name evidence="5" type="ORF">SAMN05444320_10741</name>
</gene>
<dbReference type="InterPro" id="IPR041664">
    <property type="entry name" value="AAA_16"/>
</dbReference>
<evidence type="ECO:0000256" key="1">
    <source>
        <dbReference type="ARBA" id="ARBA00022741"/>
    </source>
</evidence>
<name>A0A1M5I0L9_STRHI</name>
<dbReference type="InterPro" id="IPR016032">
    <property type="entry name" value="Sig_transdc_resp-reg_C-effctor"/>
</dbReference>
<dbReference type="GO" id="GO:0003677">
    <property type="term" value="F:DNA binding"/>
    <property type="evidence" value="ECO:0007669"/>
    <property type="project" value="InterPro"/>
</dbReference>
<dbReference type="PANTHER" id="PTHR16305">
    <property type="entry name" value="TESTICULAR SOLUBLE ADENYLYL CYCLASE"/>
    <property type="match status" value="1"/>
</dbReference>
<reference evidence="5 6" key="1">
    <citation type="submission" date="2016-11" db="EMBL/GenBank/DDBJ databases">
        <authorList>
            <person name="Jaros S."/>
            <person name="Januszkiewicz K."/>
            <person name="Wedrychowicz H."/>
        </authorList>
    </citation>
    <scope>NUCLEOTIDE SEQUENCE [LARGE SCALE GENOMIC DNA]</scope>
    <source>
        <strain evidence="5 6">DSM 44523</strain>
    </source>
</reference>
<dbReference type="GO" id="GO:0006355">
    <property type="term" value="P:regulation of DNA-templated transcription"/>
    <property type="evidence" value="ECO:0007669"/>
    <property type="project" value="InterPro"/>
</dbReference>
<dbReference type="InterPro" id="IPR036388">
    <property type="entry name" value="WH-like_DNA-bd_sf"/>
</dbReference>
<dbReference type="PANTHER" id="PTHR16305:SF35">
    <property type="entry name" value="TRANSCRIPTIONAL ACTIVATOR DOMAIN"/>
    <property type="match status" value="1"/>
</dbReference>
<dbReference type="PRINTS" id="PR00038">
    <property type="entry name" value="HTHLUXR"/>
</dbReference>
<organism evidence="5 6">
    <name type="scientific">Streptoalloteichus hindustanus</name>
    <dbReference type="NCBI Taxonomy" id="2017"/>
    <lineage>
        <taxon>Bacteria</taxon>
        <taxon>Bacillati</taxon>
        <taxon>Actinomycetota</taxon>
        <taxon>Actinomycetes</taxon>
        <taxon>Pseudonocardiales</taxon>
        <taxon>Pseudonocardiaceae</taxon>
        <taxon>Streptoalloteichus</taxon>
    </lineage>
</organism>
<dbReference type="InterPro" id="IPR000792">
    <property type="entry name" value="Tscrpt_reg_LuxR_C"/>
</dbReference>
<dbReference type="GO" id="GO:0005524">
    <property type="term" value="F:ATP binding"/>
    <property type="evidence" value="ECO:0007669"/>
    <property type="project" value="UniProtKB-KW"/>
</dbReference>
<feature type="compositionally biased region" description="Low complexity" evidence="3">
    <location>
        <begin position="417"/>
        <end position="428"/>
    </location>
</feature>
<dbReference type="Gene3D" id="1.10.10.10">
    <property type="entry name" value="Winged helix-like DNA-binding domain superfamily/Winged helix DNA-binding domain"/>
    <property type="match status" value="1"/>
</dbReference>
<accession>A0A1M5I0L9</accession>
<evidence type="ECO:0000256" key="3">
    <source>
        <dbReference type="SAM" id="MobiDB-lite"/>
    </source>
</evidence>
<sequence length="891" mass="95174">MPVALVEREPEERALRQAFAACLAGHGRTVLVTGPLGVGKTALLHAFADQIGLDALVLSAAGARTEQDRAGGVVAELLRGARRHITSEVVEADPPPARSACAALLELAAHRPVVVLVDDTHFADTTSREAVLALHRRLRNSPVLLVCAEWDHPRLRPAPFRAELSRDPDFLHLRLDPLSPDGVAALLAARWGNAARAEELARECHRLSGGNPLLALAAAEDALDPRRRGRAVARAVLTCLHRGGSPLLRVACGLAVLGEWVTRGGLARLAGTDPDAVGHAVEVLREAGLVRGLRFRCPTAATAVLEHLEPADRARLHRRAAELLHRAGAPAREVARSLAAAGHAAPGWPVAMLREAAARAVGDDEVPTAVRWWELALTGCRDERERAAITTALARAQWRVNPTAALRRVTADNPDNAGSTSTSSAGSAPGEDAAVVAARCLLWEGHLDHAAALLDRARRPAPCDLRLLAQWLYGRHRARGALGGPGRWGVRAAEHVVHSHRLDDATFPALVRALAVLIDADRRDLALPRCVALLAEARHRRATTWQAVFGSLHADLALRCGDLRAALDAARRALSALGAAGWGAAVGFPLSTLVLAATAAGRHEEAATALLTTVPDTATGTVPGLLHLRACGHHHLATGHVRAAMAEFHTCGRLAGAAQVDEPAVELWRVDLAQCYLALGQPDRARAWALRQLGRAGPDRPRARGTALRVLAATEPPARRPRLLGDAMTLLWRAGDRLELTRVLADLSRAHHELGEPSRARLLSRRAAAGARACHAEDLRRELERDRPVECGRDRAGRVLTAAEQRVAALAALGHTNHEIGQRLQITDSTVEQHLTRVYRKLNVSRRTELPSALPSVLSPRPAAPAGPHGIRAATASVPRTAGWPERTGDC</sequence>
<protein>
    <submittedName>
        <fullName evidence="5">Regulatory protein, luxR family</fullName>
    </submittedName>
</protein>
<feature type="region of interest" description="Disordered" evidence="3">
    <location>
        <begin position="406"/>
        <end position="430"/>
    </location>
</feature>